<evidence type="ECO:0000256" key="4">
    <source>
        <dbReference type="ARBA" id="ARBA00022475"/>
    </source>
</evidence>
<keyword evidence="6 13" id="KW-0812">Transmembrane</keyword>
<accession>A0A0W0YYB5</accession>
<protein>
    <submittedName>
        <fullName evidence="15">Cytochrome b561 transmembrane protein</fullName>
    </submittedName>
</protein>
<keyword evidence="4" id="KW-1003">Cell membrane</keyword>
<evidence type="ECO:0000256" key="12">
    <source>
        <dbReference type="ARBA" id="ARBA00037975"/>
    </source>
</evidence>
<evidence type="ECO:0000259" key="14">
    <source>
        <dbReference type="Pfam" id="PF01292"/>
    </source>
</evidence>
<evidence type="ECO:0000313" key="15">
    <source>
        <dbReference type="EMBL" id="KTD61868.1"/>
    </source>
</evidence>
<dbReference type="GO" id="GO:0046872">
    <property type="term" value="F:metal ion binding"/>
    <property type="evidence" value="ECO:0007669"/>
    <property type="project" value="UniProtKB-KW"/>
</dbReference>
<evidence type="ECO:0000256" key="5">
    <source>
        <dbReference type="ARBA" id="ARBA00022617"/>
    </source>
</evidence>
<dbReference type="PANTHER" id="PTHR30529:SF1">
    <property type="entry name" value="CYTOCHROME B561 HOMOLOG 2"/>
    <property type="match status" value="1"/>
</dbReference>
<dbReference type="GO" id="GO:0020037">
    <property type="term" value="F:heme binding"/>
    <property type="evidence" value="ECO:0007669"/>
    <property type="project" value="TreeGrafter"/>
</dbReference>
<comment type="subcellular location">
    <subcellularLocation>
        <location evidence="2">Cell membrane</location>
        <topology evidence="2">Multi-pass membrane protein</topology>
    </subcellularLocation>
</comment>
<evidence type="ECO:0000256" key="13">
    <source>
        <dbReference type="SAM" id="Phobius"/>
    </source>
</evidence>
<evidence type="ECO:0000256" key="7">
    <source>
        <dbReference type="ARBA" id="ARBA00022723"/>
    </source>
</evidence>
<evidence type="ECO:0000256" key="6">
    <source>
        <dbReference type="ARBA" id="ARBA00022692"/>
    </source>
</evidence>
<evidence type="ECO:0000256" key="1">
    <source>
        <dbReference type="ARBA" id="ARBA00001970"/>
    </source>
</evidence>
<keyword evidence="3" id="KW-0813">Transport</keyword>
<keyword evidence="16" id="KW-1185">Reference proteome</keyword>
<keyword evidence="9 13" id="KW-1133">Transmembrane helix</keyword>
<dbReference type="AlphaFoldDB" id="A0A0W0YYB5"/>
<dbReference type="PANTHER" id="PTHR30529">
    <property type="entry name" value="CYTOCHROME B561"/>
    <property type="match status" value="1"/>
</dbReference>
<feature type="transmembrane region" description="Helical" evidence="13">
    <location>
        <begin position="55"/>
        <end position="80"/>
    </location>
</feature>
<evidence type="ECO:0000256" key="2">
    <source>
        <dbReference type="ARBA" id="ARBA00004651"/>
    </source>
</evidence>
<dbReference type="STRING" id="452.Lspi_2498"/>
<keyword evidence="5" id="KW-0349">Heme</keyword>
<name>A0A0W0YYB5_LEGSP</name>
<comment type="caution">
    <text evidence="15">The sequence shown here is derived from an EMBL/GenBank/DDBJ whole genome shotgun (WGS) entry which is preliminary data.</text>
</comment>
<dbReference type="Proteomes" id="UP000054877">
    <property type="component" value="Unassembled WGS sequence"/>
</dbReference>
<evidence type="ECO:0000256" key="9">
    <source>
        <dbReference type="ARBA" id="ARBA00022989"/>
    </source>
</evidence>
<keyword evidence="11 13" id="KW-0472">Membrane</keyword>
<comment type="cofactor">
    <cofactor evidence="1">
        <name>heme b</name>
        <dbReference type="ChEBI" id="CHEBI:60344"/>
    </cofactor>
</comment>
<sequence length="175" mass="20602">MQIQNNEDHYGVISIFLHWLMAVLMIAVVILGLVMTRIPMRFTLYEWHKDIGISILIWVCIRFIWRLINISPSLATLPFWEQLVSKCVVYFCYAFMFIIPMTGWLLLSVSDLPVTFLGFNLPELLEPNDTLESLFLSIHKWLSYILIFLMIIHIAAALKHFFIDKDKVLQRITRL</sequence>
<reference evidence="15 16" key="1">
    <citation type="submission" date="2015-11" db="EMBL/GenBank/DDBJ databases">
        <title>Genomic analysis of 38 Legionella species identifies large and diverse effector repertoires.</title>
        <authorList>
            <person name="Burstein D."/>
            <person name="Amaro F."/>
            <person name="Zusman T."/>
            <person name="Lifshitz Z."/>
            <person name="Cohen O."/>
            <person name="Gilbert J.A."/>
            <person name="Pupko T."/>
            <person name="Shuman H.A."/>
            <person name="Segal G."/>
        </authorList>
    </citation>
    <scope>NUCLEOTIDE SEQUENCE [LARGE SCALE GENOMIC DNA]</scope>
    <source>
        <strain evidence="15 16">Mt.St.Helens-9</strain>
    </source>
</reference>
<feature type="domain" description="Cytochrome b561 bacterial/Ni-hydrogenase" evidence="14">
    <location>
        <begin position="9"/>
        <end position="173"/>
    </location>
</feature>
<dbReference type="Gene3D" id="1.20.120.1770">
    <property type="match status" value="1"/>
</dbReference>
<feature type="transmembrane region" description="Helical" evidence="13">
    <location>
        <begin position="12"/>
        <end position="35"/>
    </location>
</feature>
<dbReference type="EMBL" id="LNYX01000031">
    <property type="protein sequence ID" value="KTD61868.1"/>
    <property type="molecule type" value="Genomic_DNA"/>
</dbReference>
<dbReference type="GO" id="GO:0009055">
    <property type="term" value="F:electron transfer activity"/>
    <property type="evidence" value="ECO:0007669"/>
    <property type="project" value="InterPro"/>
</dbReference>
<dbReference type="GO" id="GO:0022904">
    <property type="term" value="P:respiratory electron transport chain"/>
    <property type="evidence" value="ECO:0007669"/>
    <property type="project" value="InterPro"/>
</dbReference>
<proteinExistence type="inferred from homology"/>
<evidence type="ECO:0000256" key="8">
    <source>
        <dbReference type="ARBA" id="ARBA00022982"/>
    </source>
</evidence>
<dbReference type="SUPFAM" id="SSF81342">
    <property type="entry name" value="Transmembrane di-heme cytochromes"/>
    <property type="match status" value="1"/>
</dbReference>
<evidence type="ECO:0000256" key="3">
    <source>
        <dbReference type="ARBA" id="ARBA00022448"/>
    </source>
</evidence>
<feature type="transmembrane region" description="Helical" evidence="13">
    <location>
        <begin position="87"/>
        <end position="107"/>
    </location>
</feature>
<feature type="transmembrane region" description="Helical" evidence="13">
    <location>
        <begin position="141"/>
        <end position="162"/>
    </location>
</feature>
<dbReference type="InterPro" id="IPR052168">
    <property type="entry name" value="Cytochrome_b561_oxidase"/>
</dbReference>
<comment type="similarity">
    <text evidence="12">Belongs to the cytochrome b561 family.</text>
</comment>
<keyword evidence="10" id="KW-0408">Iron</keyword>
<dbReference type="InterPro" id="IPR011577">
    <property type="entry name" value="Cyt_b561_bac/Ni-Hgenase"/>
</dbReference>
<dbReference type="GO" id="GO:0005886">
    <property type="term" value="C:plasma membrane"/>
    <property type="evidence" value="ECO:0007669"/>
    <property type="project" value="UniProtKB-SubCell"/>
</dbReference>
<dbReference type="RefSeq" id="WP_058484386.1">
    <property type="nucleotide sequence ID" value="NZ_CAAAII010000016.1"/>
</dbReference>
<gene>
    <name evidence="15" type="primary">cybA_2</name>
    <name evidence="15" type="ORF">Lspi_2498</name>
</gene>
<dbReference type="InterPro" id="IPR016174">
    <property type="entry name" value="Di-haem_cyt_TM"/>
</dbReference>
<organism evidence="15 16">
    <name type="scientific">Legionella spiritensis</name>
    <dbReference type="NCBI Taxonomy" id="452"/>
    <lineage>
        <taxon>Bacteria</taxon>
        <taxon>Pseudomonadati</taxon>
        <taxon>Pseudomonadota</taxon>
        <taxon>Gammaproteobacteria</taxon>
        <taxon>Legionellales</taxon>
        <taxon>Legionellaceae</taxon>
        <taxon>Legionella</taxon>
    </lineage>
</organism>
<evidence type="ECO:0000313" key="16">
    <source>
        <dbReference type="Proteomes" id="UP000054877"/>
    </source>
</evidence>
<keyword evidence="7" id="KW-0479">Metal-binding</keyword>
<keyword evidence="8" id="KW-0249">Electron transport</keyword>
<dbReference type="OrthoDB" id="8589936at2"/>
<evidence type="ECO:0000256" key="11">
    <source>
        <dbReference type="ARBA" id="ARBA00023136"/>
    </source>
</evidence>
<dbReference type="Pfam" id="PF01292">
    <property type="entry name" value="Ni_hydr_CYTB"/>
    <property type="match status" value="1"/>
</dbReference>
<evidence type="ECO:0000256" key="10">
    <source>
        <dbReference type="ARBA" id="ARBA00023004"/>
    </source>
</evidence>
<dbReference type="PATRIC" id="fig|452.5.peg.2759"/>